<dbReference type="Proteomes" id="UP000544872">
    <property type="component" value="Unassembled WGS sequence"/>
</dbReference>
<feature type="region of interest" description="Disordered" evidence="1">
    <location>
        <begin position="187"/>
        <end position="239"/>
    </location>
</feature>
<feature type="signal peptide" evidence="2">
    <location>
        <begin position="1"/>
        <end position="27"/>
    </location>
</feature>
<gene>
    <name evidence="3" type="ORF">FHS48_003967</name>
</gene>
<evidence type="ECO:0000256" key="1">
    <source>
        <dbReference type="SAM" id="MobiDB-lite"/>
    </source>
</evidence>
<evidence type="ECO:0000256" key="2">
    <source>
        <dbReference type="SAM" id="SignalP"/>
    </source>
</evidence>
<feature type="chain" id="PRO_5030569090" evidence="2">
    <location>
        <begin position="28"/>
        <end position="1048"/>
    </location>
</feature>
<protein>
    <submittedName>
        <fullName evidence="3">Uncharacterized protein</fullName>
    </submittedName>
</protein>
<evidence type="ECO:0000313" key="4">
    <source>
        <dbReference type="Proteomes" id="UP000544872"/>
    </source>
</evidence>
<dbReference type="RefSeq" id="WP_184266675.1">
    <property type="nucleotide sequence ID" value="NZ_JACIIX010000032.1"/>
</dbReference>
<proteinExistence type="predicted"/>
<dbReference type="AlphaFoldDB" id="A0A7W9ZJ83"/>
<keyword evidence="4" id="KW-1185">Reference proteome</keyword>
<comment type="caution">
    <text evidence="3">The sequence shown here is derived from an EMBL/GenBank/DDBJ whole genome shotgun (WGS) entry which is preliminary data.</text>
</comment>
<accession>A0A7W9ZJ83</accession>
<reference evidence="3 4" key="1">
    <citation type="submission" date="2020-08" db="EMBL/GenBank/DDBJ databases">
        <title>Genomic Encyclopedia of Type Strains, Phase IV (KMG-IV): sequencing the most valuable type-strain genomes for metagenomic binning, comparative biology and taxonomic classification.</title>
        <authorList>
            <person name="Goeker M."/>
        </authorList>
    </citation>
    <scope>NUCLEOTIDE SEQUENCE [LARGE SCALE GENOMIC DNA]</scope>
    <source>
        <strain evidence="3 4">DSM 11590</strain>
    </source>
</reference>
<feature type="region of interest" description="Disordered" evidence="1">
    <location>
        <begin position="36"/>
        <end position="64"/>
    </location>
</feature>
<organism evidence="3 4">
    <name type="scientific">Novispirillum itersonii</name>
    <name type="common">Aquaspirillum itersonii</name>
    <dbReference type="NCBI Taxonomy" id="189"/>
    <lineage>
        <taxon>Bacteria</taxon>
        <taxon>Pseudomonadati</taxon>
        <taxon>Pseudomonadota</taxon>
        <taxon>Alphaproteobacteria</taxon>
        <taxon>Rhodospirillales</taxon>
        <taxon>Novispirillaceae</taxon>
        <taxon>Novispirillum</taxon>
    </lineage>
</organism>
<feature type="compositionally biased region" description="Polar residues" evidence="1">
    <location>
        <begin position="224"/>
        <end position="239"/>
    </location>
</feature>
<feature type="compositionally biased region" description="Polar residues" evidence="1">
    <location>
        <begin position="206"/>
        <end position="217"/>
    </location>
</feature>
<sequence>MQKSLSAALFAVSLLLAGATVPPAATAQTAAGAKAVAPATPATGQTQTTPPAQPGQPGATPPGTMDELNAIVKIQSRPKTVTPLPENQPVQLDLSLVNVPEVPKPLLEGVTGNAFARYVSVDNKLVGQMVLAGVSKDGRIEALDTSKFAAQFPLKATTLSTDEPVVIEGDKVQLIEALKRLQKVEEVEKKKKEEKETSEKSSTTSNANGMGSRSSANPDAAGYTTPQPGTLTQKETTTSVEVVEDGCPIRVDVGQGVAIQQNRTVTVSGDSRSESPCEDGGTRYQISKTYQGCTYAVDLVGKTATARYSQSYTGPDGTVPVGGGCTEDPEKVFQIVEQSCGDQVNGSVTVTRARLMYRNHLNTDVEVQPCAVKGTREVTASGCPIRIDAANLVAIQQTKIVTVENNQKSETPCEDGGTRYPIAKSYQTCPYVVNVGARTATAQFSMSYTGPNGSTVAVAPDCSPDPEKVYRITEQSCPVLVSGGLTTLQSKLQYRNHLNTDVEVQGCTTTETREITEQGCPVRIDTGKLKAIQQTKTVTTIIAGNQKSETACEDSETSFPLLSSYLNCTYRVDLTEMTATARSRFYYVNKNGDSVQATDCANDNEKVFPITEDVAACPIKLDFDALKAIPQATLTYTNHLNAKVQVRDCMDSKTVNPVPLVATTDGCTIRHDFAAGKSTQQGGYKYTLNKVIYDAVLCSDTEATYPHSNVYDDAAGGSICNAIIRQDNRKVYRQYRTQIIVGGQPRYITECTPDTTALDLYTTQEGCESPSTWVHDLSAGVSYASVRDYYMRSGRREYINSCHTGSQTYPHQITAAGWEMNDGNRTSIQKSRVFINAPTGQYVINTSTILPGTTAIPYEYVTQTTSRTGQSTYEGCTAWRLTAKTDQYRRPDSTIYNLPIGAGAPENGGNVCDKVLMATRNFVVGAWRYGTTSTYTSNNGEYTHDEWIMSHQLIRRDAGRFVYRNRENYQDVSQVFEWTSSPVTYPQVVLQASYQRDPAYSGNATVYSDANITIHVWDWLPQYPNGTPDVLTSRASTVQLTTPPETGW</sequence>
<evidence type="ECO:0000313" key="3">
    <source>
        <dbReference type="EMBL" id="MBB6212511.1"/>
    </source>
</evidence>
<feature type="compositionally biased region" description="Basic and acidic residues" evidence="1">
    <location>
        <begin position="187"/>
        <end position="199"/>
    </location>
</feature>
<name>A0A7W9ZJ83_NOVIT</name>
<keyword evidence="2" id="KW-0732">Signal</keyword>
<dbReference type="EMBL" id="JACIIX010000032">
    <property type="protein sequence ID" value="MBB6212511.1"/>
    <property type="molecule type" value="Genomic_DNA"/>
</dbReference>